<protein>
    <submittedName>
        <fullName evidence="1">Uncharacterized protein</fullName>
    </submittedName>
</protein>
<evidence type="ECO:0000313" key="1">
    <source>
        <dbReference type="EMBL" id="GIY66067.1"/>
    </source>
</evidence>
<comment type="caution">
    <text evidence="1">The sequence shown here is derived from an EMBL/GenBank/DDBJ whole genome shotgun (WGS) entry which is preliminary data.</text>
</comment>
<sequence>MCQQSRELTLKLFVLKRMEEINKIAFSRYLTMPPEIPNAQAFRAHLFFGNHVDAPTYEAGLVPPCWIGRRRRKKLKRTQMHLTQCGKL</sequence>
<keyword evidence="2" id="KW-1185">Reference proteome</keyword>
<dbReference type="AlphaFoldDB" id="A0AAV4V781"/>
<accession>A0AAV4V781</accession>
<dbReference type="Proteomes" id="UP001054945">
    <property type="component" value="Unassembled WGS sequence"/>
</dbReference>
<evidence type="ECO:0000313" key="2">
    <source>
        <dbReference type="Proteomes" id="UP001054945"/>
    </source>
</evidence>
<reference evidence="1 2" key="1">
    <citation type="submission" date="2021-06" db="EMBL/GenBank/DDBJ databases">
        <title>Caerostris extrusa draft genome.</title>
        <authorList>
            <person name="Kono N."/>
            <person name="Arakawa K."/>
        </authorList>
    </citation>
    <scope>NUCLEOTIDE SEQUENCE [LARGE SCALE GENOMIC DNA]</scope>
</reference>
<name>A0AAV4V781_CAEEX</name>
<dbReference type="EMBL" id="BPLR01014068">
    <property type="protein sequence ID" value="GIY66067.1"/>
    <property type="molecule type" value="Genomic_DNA"/>
</dbReference>
<organism evidence="1 2">
    <name type="scientific">Caerostris extrusa</name>
    <name type="common">Bark spider</name>
    <name type="synonym">Caerostris bankana</name>
    <dbReference type="NCBI Taxonomy" id="172846"/>
    <lineage>
        <taxon>Eukaryota</taxon>
        <taxon>Metazoa</taxon>
        <taxon>Ecdysozoa</taxon>
        <taxon>Arthropoda</taxon>
        <taxon>Chelicerata</taxon>
        <taxon>Arachnida</taxon>
        <taxon>Araneae</taxon>
        <taxon>Araneomorphae</taxon>
        <taxon>Entelegynae</taxon>
        <taxon>Araneoidea</taxon>
        <taxon>Araneidae</taxon>
        <taxon>Caerostris</taxon>
    </lineage>
</organism>
<proteinExistence type="predicted"/>
<gene>
    <name evidence="1" type="ORF">CEXT_621681</name>
</gene>